<evidence type="ECO:0000313" key="11">
    <source>
        <dbReference type="EMBL" id="OKL52557.1"/>
    </source>
</evidence>
<dbReference type="InterPro" id="IPR008271">
    <property type="entry name" value="Ser/Thr_kinase_AS"/>
</dbReference>
<dbReference type="RefSeq" id="WP_073822042.1">
    <property type="nucleotide sequence ID" value="NZ_MQVS01000001.1"/>
</dbReference>
<dbReference type="Proteomes" id="UP000185612">
    <property type="component" value="Unassembled WGS sequence"/>
</dbReference>
<keyword evidence="4 7" id="KW-0547">Nucleotide-binding</keyword>
<dbReference type="STRING" id="52770.BSZ40_00040"/>
<dbReference type="EC" id="2.7.11.1" evidence="1"/>
<evidence type="ECO:0000256" key="3">
    <source>
        <dbReference type="ARBA" id="ARBA00022679"/>
    </source>
</evidence>
<dbReference type="SUPFAM" id="SSF56112">
    <property type="entry name" value="Protein kinase-like (PK-like)"/>
    <property type="match status" value="1"/>
</dbReference>
<feature type="binding site" evidence="7">
    <location>
        <position position="43"/>
    </location>
    <ligand>
        <name>ATP</name>
        <dbReference type="ChEBI" id="CHEBI:30616"/>
    </ligand>
</feature>
<dbReference type="PROSITE" id="PS50011">
    <property type="entry name" value="PROTEIN_KINASE_DOM"/>
    <property type="match status" value="1"/>
</dbReference>
<evidence type="ECO:0000256" key="7">
    <source>
        <dbReference type="PROSITE-ProRule" id="PRU10141"/>
    </source>
</evidence>
<dbReference type="Pfam" id="PF00069">
    <property type="entry name" value="Pkinase"/>
    <property type="match status" value="1"/>
</dbReference>
<protein>
    <recommendedName>
        <fullName evidence="1">non-specific serine/threonine protein kinase</fullName>
        <ecNumber evidence="1">2.7.11.1</ecNumber>
    </recommendedName>
</protein>
<comment type="caution">
    <text evidence="11">The sequence shown here is derived from an EMBL/GenBank/DDBJ whole genome shotgun (WGS) entry which is preliminary data.</text>
</comment>
<dbReference type="InterPro" id="IPR000719">
    <property type="entry name" value="Prot_kinase_dom"/>
</dbReference>
<reference evidence="12" key="1">
    <citation type="submission" date="2016-12" db="EMBL/GenBank/DDBJ databases">
        <authorList>
            <person name="Meng X."/>
        </authorList>
    </citation>
    <scope>NUCLEOTIDE SEQUENCE [LARGE SCALE GENOMIC DNA]</scope>
    <source>
        <strain evidence="12">DSM 20732</strain>
    </source>
</reference>
<dbReference type="SMART" id="SM00220">
    <property type="entry name" value="S_TKc"/>
    <property type="match status" value="1"/>
</dbReference>
<dbReference type="PANTHER" id="PTHR43289">
    <property type="entry name" value="MITOGEN-ACTIVATED PROTEIN KINASE KINASE KINASE 20-RELATED"/>
    <property type="match status" value="1"/>
</dbReference>
<feature type="transmembrane region" description="Helical" evidence="9">
    <location>
        <begin position="390"/>
        <end position="410"/>
    </location>
</feature>
<keyword evidence="12" id="KW-1185">Reference proteome</keyword>
<keyword evidence="9" id="KW-1133">Transmembrane helix</keyword>
<dbReference type="GO" id="GO:0005524">
    <property type="term" value="F:ATP binding"/>
    <property type="evidence" value="ECO:0007669"/>
    <property type="project" value="UniProtKB-UniRule"/>
</dbReference>
<evidence type="ECO:0000256" key="2">
    <source>
        <dbReference type="ARBA" id="ARBA00022527"/>
    </source>
</evidence>
<feature type="region of interest" description="Disordered" evidence="8">
    <location>
        <begin position="313"/>
        <end position="348"/>
    </location>
</feature>
<evidence type="ECO:0000313" key="12">
    <source>
        <dbReference type="Proteomes" id="UP000185612"/>
    </source>
</evidence>
<gene>
    <name evidence="11" type="ORF">BSZ40_00040</name>
</gene>
<dbReference type="InterPro" id="IPR017441">
    <property type="entry name" value="Protein_kinase_ATP_BS"/>
</dbReference>
<sequence length="691" mass="73414">MTTEDGPRALGSRYVLTRRIGQGASGEVWLAHDLTRGVDVAAKLLWPEHSNNPEVVARFVQERNLLRSLTHPLIVKVHDLVVEGTTLAIVMDLVQGPSLNQLLGMHGPLAVADTVTIIRGVLSALGAAHAAGVVHRDVKADNVLLTTAHGWQGKDVRLADFGIAAIVREDTGNRTEAIGTPNYMAPELIAYGKSGPASDIYSAGILFYALIAGRTPFAEPGNPHAVHLHHVQHAPPPLPIDPALWRVISGMLAKNPAHRLPAHETLAALNSLPVSAFTTPPLPVQPVPEQWEEPEVPLPSKEQVVNFFAATQPVAPPLPPPTEVPALADADPDATSLNSHRTPREVSVPASLRLSTPVDDGNRTQLGGFGKHQIKLEETEEAPKSRRRRWLLVAGALATVLAVTFVVLWLTGSLGSAGPAAKPEVEVTTAPAQLTGEVLPSGLRTDLRAQWDKQAGLTQLAVTYSAAPGTKLSGETLLVIPALEPGACPQVSGGSELTPIKASSDGLRIECGYKVTLPLLERNKPHTVDLTVKMDMAVPGPDGQEAAAPADYSQWLAALMQATDTGLEQVTGPVFALQRVEAIEVSAESVSLTGQAGVPVPYQVKARWRAKDQSQALTELFTPATLDGSETRPLLDLTGGEGLDAVQLSTCNEAQIIGIRVLAEQPSRTCFVQVELGVFDAAKATFEARLR</sequence>
<dbReference type="AlphaFoldDB" id="A0A1Q5PYF6"/>
<evidence type="ECO:0000256" key="9">
    <source>
        <dbReference type="SAM" id="Phobius"/>
    </source>
</evidence>
<dbReference type="PANTHER" id="PTHR43289:SF6">
    <property type="entry name" value="SERINE_THREONINE-PROTEIN KINASE NEKL-3"/>
    <property type="match status" value="1"/>
</dbReference>
<dbReference type="CDD" id="cd14014">
    <property type="entry name" value="STKc_PknB_like"/>
    <property type="match status" value="1"/>
</dbReference>
<dbReference type="GO" id="GO:0004674">
    <property type="term" value="F:protein serine/threonine kinase activity"/>
    <property type="evidence" value="ECO:0007669"/>
    <property type="project" value="UniProtKB-KW"/>
</dbReference>
<dbReference type="EMBL" id="MQVS01000001">
    <property type="protein sequence ID" value="OKL52557.1"/>
    <property type="molecule type" value="Genomic_DNA"/>
</dbReference>
<organism evidence="11 12">
    <name type="scientific">Buchananella hordeovulneris</name>
    <dbReference type="NCBI Taxonomy" id="52770"/>
    <lineage>
        <taxon>Bacteria</taxon>
        <taxon>Bacillati</taxon>
        <taxon>Actinomycetota</taxon>
        <taxon>Actinomycetes</taxon>
        <taxon>Actinomycetales</taxon>
        <taxon>Actinomycetaceae</taxon>
        <taxon>Buchananella</taxon>
    </lineage>
</organism>
<proteinExistence type="predicted"/>
<feature type="compositionally biased region" description="Pro residues" evidence="8">
    <location>
        <begin position="314"/>
        <end position="323"/>
    </location>
</feature>
<evidence type="ECO:0000256" key="6">
    <source>
        <dbReference type="ARBA" id="ARBA00022840"/>
    </source>
</evidence>
<evidence type="ECO:0000259" key="10">
    <source>
        <dbReference type="PROSITE" id="PS50011"/>
    </source>
</evidence>
<evidence type="ECO:0000256" key="5">
    <source>
        <dbReference type="ARBA" id="ARBA00022777"/>
    </source>
</evidence>
<accession>A0A1Q5PYF6</accession>
<evidence type="ECO:0000256" key="4">
    <source>
        <dbReference type="ARBA" id="ARBA00022741"/>
    </source>
</evidence>
<dbReference type="PROSITE" id="PS00108">
    <property type="entry name" value="PROTEIN_KINASE_ST"/>
    <property type="match status" value="1"/>
</dbReference>
<keyword evidence="9" id="KW-0472">Membrane</keyword>
<keyword evidence="5" id="KW-0418">Kinase</keyword>
<dbReference type="InterPro" id="IPR011009">
    <property type="entry name" value="Kinase-like_dom_sf"/>
</dbReference>
<dbReference type="InParanoid" id="A0A1Q5PYF6"/>
<keyword evidence="6 7" id="KW-0067">ATP-binding</keyword>
<dbReference type="Gene3D" id="1.10.510.10">
    <property type="entry name" value="Transferase(Phosphotransferase) domain 1"/>
    <property type="match status" value="1"/>
</dbReference>
<name>A0A1Q5PYF6_9ACTO</name>
<keyword evidence="2" id="KW-0723">Serine/threonine-protein kinase</keyword>
<evidence type="ECO:0000256" key="8">
    <source>
        <dbReference type="SAM" id="MobiDB-lite"/>
    </source>
</evidence>
<dbReference type="OrthoDB" id="9762169at2"/>
<keyword evidence="9" id="KW-0812">Transmembrane</keyword>
<keyword evidence="3" id="KW-0808">Transferase</keyword>
<dbReference type="PROSITE" id="PS00107">
    <property type="entry name" value="PROTEIN_KINASE_ATP"/>
    <property type="match status" value="1"/>
</dbReference>
<evidence type="ECO:0000256" key="1">
    <source>
        <dbReference type="ARBA" id="ARBA00012513"/>
    </source>
</evidence>
<feature type="domain" description="Protein kinase" evidence="10">
    <location>
        <begin position="14"/>
        <end position="278"/>
    </location>
</feature>